<organism evidence="2 3">
    <name type="scientific">Hibiscus sabdariffa</name>
    <name type="common">roselle</name>
    <dbReference type="NCBI Taxonomy" id="183260"/>
    <lineage>
        <taxon>Eukaryota</taxon>
        <taxon>Viridiplantae</taxon>
        <taxon>Streptophyta</taxon>
        <taxon>Embryophyta</taxon>
        <taxon>Tracheophyta</taxon>
        <taxon>Spermatophyta</taxon>
        <taxon>Magnoliopsida</taxon>
        <taxon>eudicotyledons</taxon>
        <taxon>Gunneridae</taxon>
        <taxon>Pentapetalae</taxon>
        <taxon>rosids</taxon>
        <taxon>malvids</taxon>
        <taxon>Malvales</taxon>
        <taxon>Malvaceae</taxon>
        <taxon>Malvoideae</taxon>
        <taxon>Hibiscus</taxon>
    </lineage>
</organism>
<evidence type="ECO:0000256" key="1">
    <source>
        <dbReference type="SAM" id="MobiDB-lite"/>
    </source>
</evidence>
<name>A0ABR2A1M5_9ROSI</name>
<evidence type="ECO:0000313" key="2">
    <source>
        <dbReference type="EMBL" id="KAK8486894.1"/>
    </source>
</evidence>
<evidence type="ECO:0000313" key="3">
    <source>
        <dbReference type="Proteomes" id="UP001396334"/>
    </source>
</evidence>
<dbReference type="Proteomes" id="UP001396334">
    <property type="component" value="Unassembled WGS sequence"/>
</dbReference>
<comment type="caution">
    <text evidence="2">The sequence shown here is derived from an EMBL/GenBank/DDBJ whole genome shotgun (WGS) entry which is preliminary data.</text>
</comment>
<feature type="region of interest" description="Disordered" evidence="1">
    <location>
        <begin position="1"/>
        <end position="21"/>
    </location>
</feature>
<gene>
    <name evidence="2" type="ORF">V6N11_061665</name>
</gene>
<accession>A0ABR2A1M5</accession>
<proteinExistence type="predicted"/>
<protein>
    <submittedName>
        <fullName evidence="2">Uncharacterized protein</fullName>
    </submittedName>
</protein>
<dbReference type="EMBL" id="JBBPBN010000419">
    <property type="protein sequence ID" value="KAK8486894.1"/>
    <property type="molecule type" value="Genomic_DNA"/>
</dbReference>
<keyword evidence="3" id="KW-1185">Reference proteome</keyword>
<reference evidence="2 3" key="1">
    <citation type="journal article" date="2024" name="G3 (Bethesda)">
        <title>Genome assembly of Hibiscus sabdariffa L. provides insights into metabolisms of medicinal natural products.</title>
        <authorList>
            <person name="Kim T."/>
        </authorList>
    </citation>
    <scope>NUCLEOTIDE SEQUENCE [LARGE SCALE GENOMIC DNA]</scope>
    <source>
        <strain evidence="2">TK-2024</strain>
        <tissue evidence="2">Old leaves</tissue>
    </source>
</reference>
<sequence>MSSSSASEPTPYPEPQHILPSSFDTCFDEPGVHFDLVNNEWIPRAPHAAPAPPAPHQQVASVLEGEVSLASLLELITQMEGRIMRRFDSVDECLDILEYSIKLLQDNGEDDVDADDDAPET</sequence>